<keyword evidence="2" id="KW-0238">DNA-binding</keyword>
<accession>A0ABT9XHN9</accession>
<dbReference type="PANTHER" id="PTHR43537">
    <property type="entry name" value="TRANSCRIPTIONAL REGULATOR, GNTR FAMILY"/>
    <property type="match status" value="1"/>
</dbReference>
<keyword evidence="1" id="KW-0805">Transcription regulation</keyword>
<dbReference type="EMBL" id="JAUSTP010000011">
    <property type="protein sequence ID" value="MDQ0189808.1"/>
    <property type="molecule type" value="Genomic_DNA"/>
</dbReference>
<dbReference type="InterPro" id="IPR036388">
    <property type="entry name" value="WH-like_DNA-bd_sf"/>
</dbReference>
<dbReference type="Gene3D" id="1.10.10.10">
    <property type="entry name" value="Winged helix-like DNA-binding domain superfamily/Winged helix DNA-binding domain"/>
    <property type="match status" value="1"/>
</dbReference>
<dbReference type="Gene3D" id="1.20.120.530">
    <property type="entry name" value="GntR ligand-binding domain-like"/>
    <property type="match status" value="1"/>
</dbReference>
<dbReference type="SUPFAM" id="SSF46785">
    <property type="entry name" value="Winged helix' DNA-binding domain"/>
    <property type="match status" value="1"/>
</dbReference>
<name>A0ABT9XHN9_9BACL</name>
<dbReference type="PANTHER" id="PTHR43537:SF5">
    <property type="entry name" value="UXU OPERON TRANSCRIPTIONAL REGULATOR"/>
    <property type="match status" value="1"/>
</dbReference>
<dbReference type="Pfam" id="PF07729">
    <property type="entry name" value="FCD"/>
    <property type="match status" value="1"/>
</dbReference>
<dbReference type="InterPro" id="IPR000524">
    <property type="entry name" value="Tscrpt_reg_HTH_GntR"/>
</dbReference>
<comment type="caution">
    <text evidence="5">The sequence shown here is derived from an EMBL/GenBank/DDBJ whole genome shotgun (WGS) entry which is preliminary data.</text>
</comment>
<proteinExistence type="predicted"/>
<dbReference type="InterPro" id="IPR036390">
    <property type="entry name" value="WH_DNA-bd_sf"/>
</dbReference>
<dbReference type="SMART" id="SM00345">
    <property type="entry name" value="HTH_GNTR"/>
    <property type="match status" value="1"/>
</dbReference>
<evidence type="ECO:0000259" key="4">
    <source>
        <dbReference type="PROSITE" id="PS50949"/>
    </source>
</evidence>
<dbReference type="SUPFAM" id="SSF48008">
    <property type="entry name" value="GntR ligand-binding domain-like"/>
    <property type="match status" value="1"/>
</dbReference>
<evidence type="ECO:0000256" key="3">
    <source>
        <dbReference type="ARBA" id="ARBA00023163"/>
    </source>
</evidence>
<dbReference type="InterPro" id="IPR011711">
    <property type="entry name" value="GntR_C"/>
</dbReference>
<dbReference type="Pfam" id="PF00392">
    <property type="entry name" value="GntR"/>
    <property type="match status" value="1"/>
</dbReference>
<evidence type="ECO:0000313" key="6">
    <source>
        <dbReference type="Proteomes" id="UP001232973"/>
    </source>
</evidence>
<dbReference type="InterPro" id="IPR008920">
    <property type="entry name" value="TF_FadR/GntR_C"/>
</dbReference>
<evidence type="ECO:0000256" key="1">
    <source>
        <dbReference type="ARBA" id="ARBA00023015"/>
    </source>
</evidence>
<evidence type="ECO:0000256" key="2">
    <source>
        <dbReference type="ARBA" id="ARBA00023125"/>
    </source>
</evidence>
<keyword evidence="3" id="KW-0804">Transcription</keyword>
<evidence type="ECO:0000313" key="5">
    <source>
        <dbReference type="EMBL" id="MDQ0189808.1"/>
    </source>
</evidence>
<dbReference type="CDD" id="cd07377">
    <property type="entry name" value="WHTH_GntR"/>
    <property type="match status" value="1"/>
</dbReference>
<feature type="domain" description="HTH gntR-type" evidence="4">
    <location>
        <begin position="9"/>
        <end position="77"/>
    </location>
</feature>
<dbReference type="PRINTS" id="PR00035">
    <property type="entry name" value="HTHGNTR"/>
</dbReference>
<keyword evidence="6" id="KW-1185">Reference proteome</keyword>
<protein>
    <submittedName>
        <fullName evidence="5">GntR family transcriptional repressor for pyruvate dehydrogenase complex</fullName>
    </submittedName>
</protein>
<gene>
    <name evidence="5" type="ORF">J2S03_001655</name>
</gene>
<keyword evidence="5" id="KW-0670">Pyruvate</keyword>
<organism evidence="5 6">
    <name type="scientific">Alicyclobacillus cycloheptanicus</name>
    <dbReference type="NCBI Taxonomy" id="1457"/>
    <lineage>
        <taxon>Bacteria</taxon>
        <taxon>Bacillati</taxon>
        <taxon>Bacillota</taxon>
        <taxon>Bacilli</taxon>
        <taxon>Bacillales</taxon>
        <taxon>Alicyclobacillaceae</taxon>
        <taxon>Alicyclobacillus</taxon>
    </lineage>
</organism>
<dbReference type="RefSeq" id="WP_274457302.1">
    <property type="nucleotide sequence ID" value="NZ_CP067097.1"/>
</dbReference>
<dbReference type="PROSITE" id="PS50949">
    <property type="entry name" value="HTH_GNTR"/>
    <property type="match status" value="1"/>
</dbReference>
<reference evidence="5 6" key="1">
    <citation type="submission" date="2023-07" db="EMBL/GenBank/DDBJ databases">
        <title>Genomic Encyclopedia of Type Strains, Phase IV (KMG-IV): sequencing the most valuable type-strain genomes for metagenomic binning, comparative biology and taxonomic classification.</title>
        <authorList>
            <person name="Goeker M."/>
        </authorList>
    </citation>
    <scope>NUCLEOTIDE SEQUENCE [LARGE SCALE GENOMIC DNA]</scope>
    <source>
        <strain evidence="5 6">DSM 4006</strain>
    </source>
</reference>
<dbReference type="SMART" id="SM00895">
    <property type="entry name" value="FCD"/>
    <property type="match status" value="1"/>
</dbReference>
<dbReference type="Proteomes" id="UP001232973">
    <property type="component" value="Unassembled WGS sequence"/>
</dbReference>
<sequence>MAFTAIKKPRIYQSIIEQIKHLIESGDIQPGDKLPSERALAQSLSVSRSAVREAISVLASANLIEVLPGIGIYLKKSPQEQLLAEINALMEDEQVSLLEILELRLGVEGQAAYLAAERRTLVQLDVIQAKYRALELAARTNQVAAKEDYEFHISIVAASQNRLLLQAVKVFSDKFHKGIQQSRTRTMQDPDKVERVLDEHKKIYEAIRDGDAERARLMMISHLNAIKERYAVDFK</sequence>